<evidence type="ECO:0000259" key="1">
    <source>
        <dbReference type="PROSITE" id="PS51301"/>
    </source>
</evidence>
<dbReference type="InterPro" id="IPR005039">
    <property type="entry name" value="Ant_C"/>
</dbReference>
<dbReference type="Proteomes" id="UP000250416">
    <property type="component" value="Unassembled WGS sequence"/>
</dbReference>
<dbReference type="PROSITE" id="PS51301">
    <property type="entry name" value="KILA_N"/>
    <property type="match status" value="1"/>
</dbReference>
<protein>
    <submittedName>
        <fullName evidence="2">KilA domain-containing protein</fullName>
    </submittedName>
</protein>
<reference evidence="2 3" key="1">
    <citation type="submission" date="2018-06" db="EMBL/GenBank/DDBJ databases">
        <authorList>
            <consortium name="Pathogen Informatics"/>
            <person name="Doyle S."/>
        </authorList>
    </citation>
    <scope>NUCLEOTIDE SEQUENCE [LARGE SCALE GENOMIC DNA]</scope>
    <source>
        <strain evidence="2 3">NCTC10661</strain>
    </source>
</reference>
<evidence type="ECO:0000313" key="3">
    <source>
        <dbReference type="Proteomes" id="UP000250416"/>
    </source>
</evidence>
<dbReference type="Pfam" id="PF04383">
    <property type="entry name" value="KilA-N"/>
    <property type="match status" value="1"/>
</dbReference>
<dbReference type="AlphaFoldDB" id="A0AAE8T6I6"/>
<dbReference type="Pfam" id="PF03374">
    <property type="entry name" value="ANT"/>
    <property type="match status" value="1"/>
</dbReference>
<organism evidence="2 3">
    <name type="scientific">Burkholderia cepacia</name>
    <name type="common">Pseudomonas cepacia</name>
    <dbReference type="NCBI Taxonomy" id="292"/>
    <lineage>
        <taxon>Bacteria</taxon>
        <taxon>Pseudomonadati</taxon>
        <taxon>Pseudomonadota</taxon>
        <taxon>Betaproteobacteria</taxon>
        <taxon>Burkholderiales</taxon>
        <taxon>Burkholderiaceae</taxon>
        <taxon>Burkholderia</taxon>
        <taxon>Burkholderia cepacia complex</taxon>
    </lineage>
</organism>
<feature type="domain" description="KilA-N" evidence="1">
    <location>
        <begin position="1"/>
        <end position="102"/>
    </location>
</feature>
<sequence length="304" mass="33829">MNALMITGVAIRNDAEGRYCLNDLHRAAGGESKHQPAFWMRNAQAQALIGEVRASANLQTPVETVNDGVNNGTYVAKELVYAYAMWISPAFHLKVIRAYDEMVSGAQVATPPLPNFANPAEAARAWAEQFEQRAVLEHQKKELDAKVAEQAPKVEMLGRIAEAEGSMCIRDAASTLQMQPSKLTAWLHANGWIYHRAGKSGWLAYHDKQQAGYLVHKSTPYTDRVTGDERVSEQVRITMRGLTRLGELVPRDQGRMRRASGSPRPFSKIEMVRRNQAGHRHAACCTEGVCLTSCSRILRCRESE</sequence>
<evidence type="ECO:0000313" key="2">
    <source>
        <dbReference type="EMBL" id="SQA59090.1"/>
    </source>
</evidence>
<name>A0AAE8T6I6_BURCE</name>
<gene>
    <name evidence="2" type="ORF">NCTC10661_06489</name>
</gene>
<dbReference type="InterPro" id="IPR018004">
    <property type="entry name" value="KilA/APSES_HTH"/>
</dbReference>
<accession>A0AAE8T6I6</accession>
<dbReference type="InterPro" id="IPR017880">
    <property type="entry name" value="KilA_N"/>
</dbReference>
<dbReference type="GO" id="GO:0003677">
    <property type="term" value="F:DNA binding"/>
    <property type="evidence" value="ECO:0007669"/>
    <property type="project" value="InterPro"/>
</dbReference>
<dbReference type="SMART" id="SM01252">
    <property type="entry name" value="KilA-N"/>
    <property type="match status" value="1"/>
</dbReference>
<proteinExistence type="predicted"/>
<comment type="caution">
    <text evidence="2">The sequence shown here is derived from an EMBL/GenBank/DDBJ whole genome shotgun (WGS) entry which is preliminary data.</text>
</comment>
<dbReference type="RefSeq" id="WP_208450922.1">
    <property type="nucleotide sequence ID" value="NZ_CADEUP010000001.1"/>
</dbReference>
<dbReference type="EMBL" id="UARD01000054">
    <property type="protein sequence ID" value="SQA59090.1"/>
    <property type="molecule type" value="Genomic_DNA"/>
</dbReference>